<dbReference type="GO" id="GO:0044550">
    <property type="term" value="P:secondary metabolite biosynthetic process"/>
    <property type="evidence" value="ECO:0007669"/>
    <property type="project" value="TreeGrafter"/>
</dbReference>
<dbReference type="InterPro" id="IPR000873">
    <property type="entry name" value="AMP-dep_synth/lig_dom"/>
</dbReference>
<dbReference type="Gene3D" id="1.10.1200.10">
    <property type="entry name" value="ACP-like"/>
    <property type="match status" value="1"/>
</dbReference>
<reference evidence="5" key="2">
    <citation type="submission" date="2022-07" db="EMBL/GenBank/DDBJ databases">
        <authorList>
            <person name="Goncalves M.F.M."/>
            <person name="Hilario S."/>
            <person name="Van De Peer Y."/>
            <person name="Esteves A.C."/>
            <person name="Alves A."/>
        </authorList>
    </citation>
    <scope>NUCLEOTIDE SEQUENCE</scope>
    <source>
        <strain evidence="5">MUM 19.33</strain>
    </source>
</reference>
<dbReference type="GO" id="GO:0005737">
    <property type="term" value="C:cytoplasm"/>
    <property type="evidence" value="ECO:0007669"/>
    <property type="project" value="TreeGrafter"/>
</dbReference>
<name>A0A9P9Y8Y6_9HYPO</name>
<evidence type="ECO:0000256" key="2">
    <source>
        <dbReference type="ARBA" id="ARBA00022553"/>
    </source>
</evidence>
<dbReference type="Pfam" id="PF00550">
    <property type="entry name" value="PP-binding"/>
    <property type="match status" value="1"/>
</dbReference>
<dbReference type="SUPFAM" id="SSF56801">
    <property type="entry name" value="Acetyl-CoA synthetase-like"/>
    <property type="match status" value="1"/>
</dbReference>
<dbReference type="GO" id="GO:0016874">
    <property type="term" value="F:ligase activity"/>
    <property type="evidence" value="ECO:0007669"/>
    <property type="project" value="UniProtKB-KW"/>
</dbReference>
<dbReference type="InterPro" id="IPR042099">
    <property type="entry name" value="ANL_N_sf"/>
</dbReference>
<feature type="domain" description="Carrier" evidence="4">
    <location>
        <begin position="1000"/>
        <end position="1079"/>
    </location>
</feature>
<dbReference type="NCBIfam" id="TIGR01733">
    <property type="entry name" value="AA-adenyl-dom"/>
    <property type="match status" value="1"/>
</dbReference>
<evidence type="ECO:0000313" key="5">
    <source>
        <dbReference type="EMBL" id="KAI6785288.1"/>
    </source>
</evidence>
<keyword evidence="6" id="KW-1185">Reference proteome</keyword>
<dbReference type="Proteomes" id="UP001055219">
    <property type="component" value="Unassembled WGS sequence"/>
</dbReference>
<dbReference type="PROSITE" id="PS51257">
    <property type="entry name" value="PROKAR_LIPOPROTEIN"/>
    <property type="match status" value="1"/>
</dbReference>
<dbReference type="Gene3D" id="3.30.300.30">
    <property type="match status" value="1"/>
</dbReference>
<keyword evidence="2" id="KW-0597">Phosphoprotein</keyword>
<dbReference type="InterPro" id="IPR001242">
    <property type="entry name" value="Condensation_dom"/>
</dbReference>
<dbReference type="Gene3D" id="3.30.559.10">
    <property type="entry name" value="Chloramphenicol acetyltransferase-like domain"/>
    <property type="match status" value="2"/>
</dbReference>
<comment type="caution">
    <text evidence="5">The sequence shown here is derived from an EMBL/GenBank/DDBJ whole genome shotgun (WGS) entry which is preliminary data.</text>
</comment>
<dbReference type="Gene3D" id="3.30.559.30">
    <property type="entry name" value="Nonribosomal peptide synthetase, condensation domain"/>
    <property type="match status" value="2"/>
</dbReference>
<sequence>MSPKDIDQMTLAAVATACHVSPNDIDNVYECTPLQTAAMAESTIHRGASVFQFILKLSSSVDNDRLCEALGQVVSLNPILRTRLVDGPSGLLQVVMNQEHVTLRFQEAEQDNVNLERYLAKNKAQSLGLAMPLFRSAIVGSHLVLTMHHAIMDHASLTPLFLDTFDVYHGHQPVQRADFTEFVDHCLHIDDTEARKFWKSQFQGVPTVFPPVDRGHMPLGTLKMAREVALDDSKVPAAHIPSFLETAWAMTAAVYTSSENIAFGLVLSGRQATACPAAATTLGPTIAIVPVQISLSRGMTVSSMLKTRAAARRQLQNSPSLQYGLTQIKMASDAASAAARFQTLLNVRPRWHDASDGDGSAEPLVTYRDMEEPTGAFALTLNCDLGQGGVLRVNAVADPTVIPQQQLARILSQFEHYLRAITQASHETKLEHIPPLSAADLDEIKSWNRSSPWTEVEVCLHDLFRSQVKRTPTLTAVDAWDGRATFRELDDISDTLSHELQKRNVSGELVGFCFAKSIWAVVAMLAILKAGGACVPLSTSDPTARKKDIITRASIKHLLVSDSETENCAHLPVDVMEVGASSVSTLSTGSQDEGDATAPRSAESLAFVILTSGSTGVPKGVMLSHRNLSSSVSSLVQRFGWRAGDRMLQFASYVWDMHLAETFGALLSGGILCIPSEEDRRSRLAHYITSSRVDCAWLTPTVIRTLAPDEVPTLKTLISAGEPVASDAFTTWGKRLDLFNGWGPCETSIVSAVAALRPDAPYPETIGLPANCAIWLTNPKNPKQLVPIGAVGEILIEGPGVAQGYLKDDAKTKAAFIERPAWLPSPDTNRPRDRLLYRTGDMARYNPDGSICFVGRQDDQVKIRGQRLDLGEVESALGSCAMVRTALATTKIIDGRTHLLSVIALMDPDLPRERILGELPEEHARIVAGHLRTIRNHAETRLPSYMIPTAYLFVERMPQTSSMKLDRARIKQWVKDRKDLGAAVKASADALASSETAISPPDTLDGELIQSVWSSVLSIPGERIGRESCFVTLGGDSVLAMHAASQCRKRGLEVTTVSLLRNLPLRCIAENARASQRNHVDPIQGKEDEGPSNVRLLDRDDLDFKMDLKPDNIEAVVPATDGQATMLAVGELGGRGYYVDFVLKFDTGLDEDRLQRACVQVIEQHSILRTVFARVGRKLYQIVCNSSSSWAAKMVAVVTAEADDQSTGIKQLSFRQGDPLARFHVVAATQGGCEALRLEIHHALYDAVSMGLIMGDLHRGYMATETTPKGGLDFHRWVSHVQTLKKTQSHAFWTSALREASMSSLVPVPKGATRSQQLLDHKKDIRVPLDGLKAIPRATPSSVLKAAWALLLSQALDTDDVVFGEVSANRYLPLAGVEEVRGPCVNQVPIRTQTNKSTILASFVAAIHEQHLASLPHHHVGTRTIIQECSPWPSWTRFSTALVYQNHHSVVFDQTHKMCGVDCTLTVKGQLGDATDLHVVAMPHGNDLAVTLLYSPATFSDERIRWISTKLEQILRLLPSCLDQSVGHFSEALGGASYPSVDVPSAAAASNGTRQEEVASSQVENFVAQAWEELGISPGGQTEHEDAQSPTMWDRGADVVTALLLSEKYRSRGYDISTKDVVESPTQIAQTRLLAGSAGPKAG</sequence>
<dbReference type="PANTHER" id="PTHR45527:SF16">
    <property type="entry name" value="NONRIBOSOMAL PEPTIDE SYNTHASE ATNA-RELATED"/>
    <property type="match status" value="1"/>
</dbReference>
<accession>A0A9P9Y8Y6</accession>
<dbReference type="OrthoDB" id="416786at2759"/>
<dbReference type="InterPro" id="IPR009081">
    <property type="entry name" value="PP-bd_ACP"/>
</dbReference>
<dbReference type="SUPFAM" id="SSF52777">
    <property type="entry name" value="CoA-dependent acyltransferases"/>
    <property type="match status" value="4"/>
</dbReference>
<evidence type="ECO:0000259" key="4">
    <source>
        <dbReference type="PROSITE" id="PS50075"/>
    </source>
</evidence>
<evidence type="ECO:0000313" key="6">
    <source>
        <dbReference type="Proteomes" id="UP001055219"/>
    </source>
</evidence>
<evidence type="ECO:0000256" key="3">
    <source>
        <dbReference type="ARBA" id="ARBA00022598"/>
    </source>
</evidence>
<reference evidence="5" key="1">
    <citation type="journal article" date="2021" name="J Fungi (Basel)">
        <title>Genomic and Metabolomic Analyses of the Marine Fungus Emericellopsis cladophorae: Insights into Saltwater Adaptability Mechanisms and Its Biosynthetic Potential.</title>
        <authorList>
            <person name="Goncalves M.F.M."/>
            <person name="Hilario S."/>
            <person name="Van de Peer Y."/>
            <person name="Esteves A.C."/>
            <person name="Alves A."/>
        </authorList>
    </citation>
    <scope>NUCLEOTIDE SEQUENCE</scope>
    <source>
        <strain evidence="5">MUM 19.33</strain>
    </source>
</reference>
<dbReference type="PANTHER" id="PTHR45527">
    <property type="entry name" value="NONRIBOSOMAL PEPTIDE SYNTHETASE"/>
    <property type="match status" value="1"/>
</dbReference>
<dbReference type="InterPro" id="IPR023213">
    <property type="entry name" value="CAT-like_dom_sf"/>
</dbReference>
<dbReference type="RefSeq" id="XP_051366144.1">
    <property type="nucleotide sequence ID" value="XM_051508907.1"/>
</dbReference>
<keyword evidence="1" id="KW-0596">Phosphopantetheine</keyword>
<organism evidence="5 6">
    <name type="scientific">Emericellopsis cladophorae</name>
    <dbReference type="NCBI Taxonomy" id="2686198"/>
    <lineage>
        <taxon>Eukaryota</taxon>
        <taxon>Fungi</taxon>
        <taxon>Dikarya</taxon>
        <taxon>Ascomycota</taxon>
        <taxon>Pezizomycotina</taxon>
        <taxon>Sordariomycetes</taxon>
        <taxon>Hypocreomycetidae</taxon>
        <taxon>Hypocreales</taxon>
        <taxon>Bionectriaceae</taxon>
        <taxon>Emericellopsis</taxon>
    </lineage>
</organism>
<proteinExistence type="predicted"/>
<dbReference type="GO" id="GO:0043041">
    <property type="term" value="P:amino acid activation for nonribosomal peptide biosynthetic process"/>
    <property type="evidence" value="ECO:0007669"/>
    <property type="project" value="TreeGrafter"/>
</dbReference>
<dbReference type="InterPro" id="IPR045851">
    <property type="entry name" value="AMP-bd_C_sf"/>
</dbReference>
<dbReference type="Pfam" id="PF00668">
    <property type="entry name" value="Condensation"/>
    <property type="match status" value="2"/>
</dbReference>
<dbReference type="PROSITE" id="PS50075">
    <property type="entry name" value="CARRIER"/>
    <property type="match status" value="1"/>
</dbReference>
<dbReference type="CDD" id="cd19545">
    <property type="entry name" value="FUM14_C_NRPS-like"/>
    <property type="match status" value="1"/>
</dbReference>
<dbReference type="CDD" id="cd05918">
    <property type="entry name" value="A_NRPS_SidN3_like"/>
    <property type="match status" value="1"/>
</dbReference>
<dbReference type="InterPro" id="IPR010071">
    <property type="entry name" value="AA_adenyl_dom"/>
</dbReference>
<dbReference type="SUPFAM" id="SSF47336">
    <property type="entry name" value="ACP-like"/>
    <property type="match status" value="1"/>
</dbReference>
<dbReference type="GeneID" id="75833407"/>
<evidence type="ECO:0000256" key="1">
    <source>
        <dbReference type="ARBA" id="ARBA00022450"/>
    </source>
</evidence>
<dbReference type="InterPro" id="IPR036736">
    <property type="entry name" value="ACP-like_sf"/>
</dbReference>
<gene>
    <name evidence="5" type="ORF">J7T54_006930</name>
</gene>
<dbReference type="EMBL" id="JAGIXG020000002">
    <property type="protein sequence ID" value="KAI6785288.1"/>
    <property type="molecule type" value="Genomic_DNA"/>
</dbReference>
<dbReference type="GO" id="GO:0031177">
    <property type="term" value="F:phosphopantetheine binding"/>
    <property type="evidence" value="ECO:0007669"/>
    <property type="project" value="TreeGrafter"/>
</dbReference>
<dbReference type="Pfam" id="PF00501">
    <property type="entry name" value="AMP-binding"/>
    <property type="match status" value="1"/>
</dbReference>
<keyword evidence="3" id="KW-0436">Ligase</keyword>
<protein>
    <submittedName>
        <fullName evidence="5">Nonribosomal peptide synthetase-like protein</fullName>
    </submittedName>
</protein>
<dbReference type="CDD" id="cd19542">
    <property type="entry name" value="CT_NRPS-like"/>
    <property type="match status" value="1"/>
</dbReference>
<dbReference type="InterPro" id="IPR020845">
    <property type="entry name" value="AMP-binding_CS"/>
</dbReference>
<dbReference type="PROSITE" id="PS00455">
    <property type="entry name" value="AMP_BINDING"/>
    <property type="match status" value="1"/>
</dbReference>
<dbReference type="Gene3D" id="3.40.50.12780">
    <property type="entry name" value="N-terminal domain of ligase-like"/>
    <property type="match status" value="1"/>
</dbReference>